<accession>A0ABU6VLG9</accession>
<dbReference type="EMBL" id="JASCZI010151784">
    <property type="protein sequence ID" value="MED6174442.1"/>
    <property type="molecule type" value="Genomic_DNA"/>
</dbReference>
<gene>
    <name evidence="2" type="ORF">PIB30_069004</name>
</gene>
<organism evidence="2 3">
    <name type="scientific">Stylosanthes scabra</name>
    <dbReference type="NCBI Taxonomy" id="79078"/>
    <lineage>
        <taxon>Eukaryota</taxon>
        <taxon>Viridiplantae</taxon>
        <taxon>Streptophyta</taxon>
        <taxon>Embryophyta</taxon>
        <taxon>Tracheophyta</taxon>
        <taxon>Spermatophyta</taxon>
        <taxon>Magnoliopsida</taxon>
        <taxon>eudicotyledons</taxon>
        <taxon>Gunneridae</taxon>
        <taxon>Pentapetalae</taxon>
        <taxon>rosids</taxon>
        <taxon>fabids</taxon>
        <taxon>Fabales</taxon>
        <taxon>Fabaceae</taxon>
        <taxon>Papilionoideae</taxon>
        <taxon>50 kb inversion clade</taxon>
        <taxon>dalbergioids sensu lato</taxon>
        <taxon>Dalbergieae</taxon>
        <taxon>Pterocarpus clade</taxon>
        <taxon>Stylosanthes</taxon>
    </lineage>
</organism>
<feature type="compositionally biased region" description="Acidic residues" evidence="1">
    <location>
        <begin position="7"/>
        <end position="18"/>
    </location>
</feature>
<dbReference type="Proteomes" id="UP001341840">
    <property type="component" value="Unassembled WGS sequence"/>
</dbReference>
<evidence type="ECO:0000256" key="1">
    <source>
        <dbReference type="SAM" id="MobiDB-lite"/>
    </source>
</evidence>
<evidence type="ECO:0000313" key="2">
    <source>
        <dbReference type="EMBL" id="MED6174442.1"/>
    </source>
</evidence>
<proteinExistence type="predicted"/>
<reference evidence="2 3" key="1">
    <citation type="journal article" date="2023" name="Plants (Basel)">
        <title>Bridging the Gap: Combining Genomics and Transcriptomics Approaches to Understand Stylosanthes scabra, an Orphan Legume from the Brazilian Caatinga.</title>
        <authorList>
            <person name="Ferreira-Neto J.R.C."/>
            <person name="da Silva M.D."/>
            <person name="Binneck E."/>
            <person name="de Melo N.F."/>
            <person name="da Silva R.H."/>
            <person name="de Melo A.L.T.M."/>
            <person name="Pandolfi V."/>
            <person name="Bustamante F.O."/>
            <person name="Brasileiro-Vidal A.C."/>
            <person name="Benko-Iseppon A.M."/>
        </authorList>
    </citation>
    <scope>NUCLEOTIDE SEQUENCE [LARGE SCALE GENOMIC DNA]</scope>
    <source>
        <tissue evidence="2">Leaves</tissue>
    </source>
</reference>
<sequence length="111" mass="12242">MELSGEEREEFAGEEEEEPRLRREAAACRCQKRRRLLVMEVAAVVSLKERVVTGIEDVMVTTLMVALKKILPAKKDGSGDLAMCDVTDSTVRSRSAEMGLRLLMASSKGQG</sequence>
<protein>
    <submittedName>
        <fullName evidence="2">Uncharacterized protein</fullName>
    </submittedName>
</protein>
<comment type="caution">
    <text evidence="2">The sequence shown here is derived from an EMBL/GenBank/DDBJ whole genome shotgun (WGS) entry which is preliminary data.</text>
</comment>
<evidence type="ECO:0000313" key="3">
    <source>
        <dbReference type="Proteomes" id="UP001341840"/>
    </source>
</evidence>
<feature type="region of interest" description="Disordered" evidence="1">
    <location>
        <begin position="1"/>
        <end position="23"/>
    </location>
</feature>
<keyword evidence="3" id="KW-1185">Reference proteome</keyword>
<name>A0ABU6VLG9_9FABA</name>